<keyword evidence="1" id="KW-0175">Coiled coil</keyword>
<feature type="region of interest" description="Disordered" evidence="2">
    <location>
        <begin position="211"/>
        <end position="234"/>
    </location>
</feature>
<dbReference type="Proteomes" id="UP000663845">
    <property type="component" value="Unassembled WGS sequence"/>
</dbReference>
<evidence type="ECO:0000313" key="3">
    <source>
        <dbReference type="EMBL" id="CAF1009387.1"/>
    </source>
</evidence>
<proteinExistence type="predicted"/>
<gene>
    <name evidence="3" type="ORF">JYZ213_LOCUS16443</name>
</gene>
<accession>A0A814HH42</accession>
<evidence type="ECO:0000313" key="4">
    <source>
        <dbReference type="Proteomes" id="UP000663845"/>
    </source>
</evidence>
<organism evidence="3 4">
    <name type="scientific">Adineta steineri</name>
    <dbReference type="NCBI Taxonomy" id="433720"/>
    <lineage>
        <taxon>Eukaryota</taxon>
        <taxon>Metazoa</taxon>
        <taxon>Spiralia</taxon>
        <taxon>Gnathifera</taxon>
        <taxon>Rotifera</taxon>
        <taxon>Eurotatoria</taxon>
        <taxon>Bdelloidea</taxon>
        <taxon>Adinetida</taxon>
        <taxon>Adinetidae</taxon>
        <taxon>Adineta</taxon>
    </lineage>
</organism>
<feature type="coiled-coil region" evidence="1">
    <location>
        <begin position="259"/>
        <end position="297"/>
    </location>
</feature>
<protein>
    <submittedName>
        <fullName evidence="3">Uncharacterized protein</fullName>
    </submittedName>
</protein>
<comment type="caution">
    <text evidence="3">The sequence shown here is derived from an EMBL/GenBank/DDBJ whole genome shotgun (WGS) entry which is preliminary data.</text>
</comment>
<dbReference type="AlphaFoldDB" id="A0A814HH42"/>
<name>A0A814HH42_9BILA</name>
<sequence>MNQQATLPILSPNIRPFSSNSSNRPTSSVSVHRIHSTDPTSNKTFPAHLPLKKLKPEPWQRLFDGEKRQVYSAQGLTVKKNKQNVDAIINEDFFNLTDEPINFDDKAHAQGLTVKKNKQNVDAIINEDFFNLTDEPINFDDKAQRSLLPPPIQAHIDHLCEQIDDLAVQLAEERMNFRIARTKADETHNNLLQNQNQQFQEFFQQQTLEHQKELENQHEKHSNTLHEQQNESHKREEHLKNELEFVKTSHHAYKINLDKENAEQLQSKINEAIEGVKKELKAKEDEMAKKINDAVMKERKSLALKQKMEIENLKKQHQKEIDIAHKSFSDSAYDRSRIETLSKELTSTKLELEDTKDRAVNLAVQLKDLEIKNVETTRELHDFRTRFDEKTKEIERRYIGKMDQLHLENADLRNLYMKKCAELVDERALSKQKIEEHVEFTRKQLKQKLLNTRISSAIPLSNDREPRRLSTCATASQYELSSTRCRSAYATVQPISSIHNELSMDSNHRIDYTVHNTRRETKLRRRGSVPTTEGEQDVVRYLASTSSRPTTRDSLSSKYNFENEPTMLNNLTLEDLQQTFKLP</sequence>
<feature type="compositionally biased region" description="Low complexity" evidence="2">
    <location>
        <begin position="11"/>
        <end position="30"/>
    </location>
</feature>
<dbReference type="PANTHER" id="PTHR21707">
    <property type="entry name" value="FLAGELLUM-ASSOCIATED COILED-COIL DOMAIN-CONTAINING PROTEIN 1"/>
    <property type="match status" value="1"/>
</dbReference>
<evidence type="ECO:0000256" key="2">
    <source>
        <dbReference type="SAM" id="MobiDB-lite"/>
    </source>
</evidence>
<dbReference type="GO" id="GO:0005737">
    <property type="term" value="C:cytoplasm"/>
    <property type="evidence" value="ECO:0007669"/>
    <property type="project" value="TreeGrafter"/>
</dbReference>
<dbReference type="PANTHER" id="PTHR21707:SF42">
    <property type="entry name" value="FLAGELLUM-ASSOCIATED COILED-COIL DOMAIN-CONTAINING PROTEIN 1"/>
    <property type="match status" value="1"/>
</dbReference>
<reference evidence="3" key="1">
    <citation type="submission" date="2021-02" db="EMBL/GenBank/DDBJ databases">
        <authorList>
            <person name="Nowell W R."/>
        </authorList>
    </citation>
    <scope>NUCLEOTIDE SEQUENCE</scope>
</reference>
<dbReference type="InterPro" id="IPR026674">
    <property type="entry name" value="FLACC1"/>
</dbReference>
<feature type="region of interest" description="Disordered" evidence="2">
    <location>
        <begin position="1"/>
        <end position="48"/>
    </location>
</feature>
<feature type="coiled-coil region" evidence="1">
    <location>
        <begin position="338"/>
        <end position="386"/>
    </location>
</feature>
<evidence type="ECO:0000256" key="1">
    <source>
        <dbReference type="SAM" id="Coils"/>
    </source>
</evidence>
<dbReference type="EMBL" id="CAJNOG010000147">
    <property type="protein sequence ID" value="CAF1009387.1"/>
    <property type="molecule type" value="Genomic_DNA"/>
</dbReference>